<dbReference type="SUPFAM" id="SSF52540">
    <property type="entry name" value="P-loop containing nucleoside triphosphate hydrolases"/>
    <property type="match status" value="1"/>
</dbReference>
<dbReference type="OrthoDB" id="443402at2759"/>
<dbReference type="PANTHER" id="PTHR10039:SF14">
    <property type="entry name" value="NACHT DOMAIN-CONTAINING PROTEIN"/>
    <property type="match status" value="1"/>
</dbReference>
<dbReference type="InterPro" id="IPR031350">
    <property type="entry name" value="Goodbye_dom"/>
</dbReference>
<evidence type="ECO:0008006" key="7">
    <source>
        <dbReference type="Google" id="ProtNLM"/>
    </source>
</evidence>
<dbReference type="AlphaFoldDB" id="A0A067T097"/>
<dbReference type="Pfam" id="PF17109">
    <property type="entry name" value="Goodbye"/>
    <property type="match status" value="1"/>
</dbReference>
<evidence type="ECO:0000313" key="6">
    <source>
        <dbReference type="Proteomes" id="UP000027222"/>
    </source>
</evidence>
<dbReference type="HOGENOM" id="CLU_341632_0_0_1"/>
<keyword evidence="1" id="KW-0677">Repeat</keyword>
<dbReference type="InterPro" id="IPR027417">
    <property type="entry name" value="P-loop_NTPase"/>
</dbReference>
<feature type="domain" description="Nephrocystin 3-like N-terminal" evidence="4">
    <location>
        <begin position="258"/>
        <end position="421"/>
    </location>
</feature>
<evidence type="ECO:0000259" key="3">
    <source>
        <dbReference type="Pfam" id="PF17109"/>
    </source>
</evidence>
<gene>
    <name evidence="5" type="ORF">GALMADRAFT_279192</name>
</gene>
<accession>A0A067T097</accession>
<protein>
    <recommendedName>
        <fullName evidence="7">NACHT domain-containing protein</fullName>
    </recommendedName>
</protein>
<organism evidence="5 6">
    <name type="scientific">Galerina marginata (strain CBS 339.88)</name>
    <dbReference type="NCBI Taxonomy" id="685588"/>
    <lineage>
        <taxon>Eukaryota</taxon>
        <taxon>Fungi</taxon>
        <taxon>Dikarya</taxon>
        <taxon>Basidiomycota</taxon>
        <taxon>Agaricomycotina</taxon>
        <taxon>Agaricomycetes</taxon>
        <taxon>Agaricomycetidae</taxon>
        <taxon>Agaricales</taxon>
        <taxon>Agaricineae</taxon>
        <taxon>Strophariaceae</taxon>
        <taxon>Galerina</taxon>
    </lineage>
</organism>
<reference evidence="6" key="1">
    <citation type="journal article" date="2014" name="Proc. Natl. Acad. Sci. U.S.A.">
        <title>Extensive sampling of basidiomycete genomes demonstrates inadequacy of the white-rot/brown-rot paradigm for wood decay fungi.</title>
        <authorList>
            <person name="Riley R."/>
            <person name="Salamov A.A."/>
            <person name="Brown D.W."/>
            <person name="Nagy L.G."/>
            <person name="Floudas D."/>
            <person name="Held B.W."/>
            <person name="Levasseur A."/>
            <person name="Lombard V."/>
            <person name="Morin E."/>
            <person name="Otillar R."/>
            <person name="Lindquist E.A."/>
            <person name="Sun H."/>
            <person name="LaButti K.M."/>
            <person name="Schmutz J."/>
            <person name="Jabbour D."/>
            <person name="Luo H."/>
            <person name="Baker S.E."/>
            <person name="Pisabarro A.G."/>
            <person name="Walton J.D."/>
            <person name="Blanchette R.A."/>
            <person name="Henrissat B."/>
            <person name="Martin F."/>
            <person name="Cullen D."/>
            <person name="Hibbett D.S."/>
            <person name="Grigoriev I.V."/>
        </authorList>
    </citation>
    <scope>NUCLEOTIDE SEQUENCE [LARGE SCALE GENOMIC DNA]</scope>
    <source>
        <strain evidence="6">CBS 339.88</strain>
    </source>
</reference>
<evidence type="ECO:0000256" key="2">
    <source>
        <dbReference type="SAM" id="Coils"/>
    </source>
</evidence>
<dbReference type="STRING" id="685588.A0A067T097"/>
<evidence type="ECO:0000256" key="1">
    <source>
        <dbReference type="ARBA" id="ARBA00022737"/>
    </source>
</evidence>
<keyword evidence="6" id="KW-1185">Reference proteome</keyword>
<dbReference type="InterPro" id="IPR056884">
    <property type="entry name" value="NPHP3-like_N"/>
</dbReference>
<dbReference type="Proteomes" id="UP000027222">
    <property type="component" value="Unassembled WGS sequence"/>
</dbReference>
<feature type="domain" description="Fungal STAND N-terminal Goodbye" evidence="3">
    <location>
        <begin position="29"/>
        <end position="128"/>
    </location>
</feature>
<dbReference type="EMBL" id="KL142378">
    <property type="protein sequence ID" value="KDR76546.1"/>
    <property type="molecule type" value="Genomic_DNA"/>
</dbReference>
<keyword evidence="2" id="KW-0175">Coiled coil</keyword>
<feature type="coiled-coil region" evidence="2">
    <location>
        <begin position="215"/>
        <end position="242"/>
    </location>
</feature>
<sequence>MTSPNGGSKVNLAFDKALQIHLDRWKSDKRSFPDSATPDSLYSEIKEHENRYLKTKVYSYTSRLSSLIDRFQGFFSLVDTFVSSSSSIAALVWGGIRFIIRTASEYSKYFKRIMDVLEQMSQKLYFYHRYATVIYKKSDRVMMTLADVYGDILDVFMTVKKTFITSENHIRSSPAIAIQAFRFWSTFEEVIKSLDRRHVTLIAEVEHTDREANHADREEHILDKLRNDMDRLQRLLRFDGSECGEKHRQSQDKVFPSSGAWLLEQPQYQGWRDSRSAESRQLFWLHGQLGSGKTVLTSIVIEDLKRHKRPGSLLAIFYCDYKFDEKTRTDCLLRSLLGQLLHWFEPSLSQAPPVVHEILAEFSTARAVIEIPLADVLTRLTKHCGDVVMVIDALDECQDRKHILPFLHQLPSSARLFVASRDEDDIRHSFVSHFELSEQVIMPEDVKSDIRDYIVRITDDHLLQYPSFIQDRSLIQTIVETLVEKANGMFLWVFFQVKNILECDTDNDVRETLRNLPKGLEETYIRCLTRIDQHSSKDRLRRILRLVVCFDYIKVDDLLELINVDEMGHYWESERTINDVSTLVSRCGHLICRTEDGLGRPCFAPLHFSVYDFLISNPQSFDFAIRTLPQYHCYPLFDAYMSLARTFGRSYCINGCPELWHVQAAAIRQWQRHLDLVPRTAEFLTTMFDAPLVEDIQPSPVFPNATHVTLTNCRFFEVLDEYYILTPPVVKIPRQLVSTKLRRGPYLWTDVFPQPSINCTIKGSRRATTMRADCGIHVQPDAKPSRNRNANDLFAIDGTRVTVVDVDFIWAKSSNWTIRPCVEIVRNKTTSTPMETVGKFIADTTVTYKAITSILEAERNGSYFRVDSDFGLELHSSYTT</sequence>
<proteinExistence type="predicted"/>
<dbReference type="Gene3D" id="3.40.50.300">
    <property type="entry name" value="P-loop containing nucleotide triphosphate hydrolases"/>
    <property type="match status" value="1"/>
</dbReference>
<dbReference type="PANTHER" id="PTHR10039">
    <property type="entry name" value="AMELOGENIN"/>
    <property type="match status" value="1"/>
</dbReference>
<dbReference type="Pfam" id="PF24883">
    <property type="entry name" value="NPHP3_N"/>
    <property type="match status" value="1"/>
</dbReference>
<evidence type="ECO:0000313" key="5">
    <source>
        <dbReference type="EMBL" id="KDR76546.1"/>
    </source>
</evidence>
<name>A0A067T097_GALM3</name>
<evidence type="ECO:0000259" key="4">
    <source>
        <dbReference type="Pfam" id="PF24883"/>
    </source>
</evidence>